<dbReference type="RefSeq" id="XP_040751699.1">
    <property type="nucleotide sequence ID" value="XM_040898969.1"/>
</dbReference>
<reference evidence="3 4" key="1">
    <citation type="journal article" date="2018" name="Proc. Natl. Acad. Sci. U.S.A.">
        <title>Linking secondary metabolites to gene clusters through genome sequencing of six diverse Aspergillus species.</title>
        <authorList>
            <person name="Kaerboelling I."/>
            <person name="Vesth T.C."/>
            <person name="Frisvad J.C."/>
            <person name="Nybo J.L."/>
            <person name="Theobald S."/>
            <person name="Kuo A."/>
            <person name="Bowyer P."/>
            <person name="Matsuda Y."/>
            <person name="Mondo S."/>
            <person name="Lyhne E.K."/>
            <person name="Kogle M.E."/>
            <person name="Clum A."/>
            <person name="Lipzen A."/>
            <person name="Salamov A."/>
            <person name="Ngan C.Y."/>
            <person name="Daum C."/>
            <person name="Chiniquy J."/>
            <person name="Barry K."/>
            <person name="LaButti K."/>
            <person name="Haridas S."/>
            <person name="Simmons B.A."/>
            <person name="Magnuson J.K."/>
            <person name="Mortensen U.H."/>
            <person name="Larsen T.O."/>
            <person name="Grigoriev I.V."/>
            <person name="Baker S.E."/>
            <person name="Andersen M.R."/>
        </authorList>
    </citation>
    <scope>NUCLEOTIDE SEQUENCE [LARGE SCALE GENOMIC DNA]</scope>
    <source>
        <strain evidence="3 4">IBT 24754</strain>
    </source>
</reference>
<comment type="caution">
    <text evidence="3">The sequence shown here is derived from an EMBL/GenBank/DDBJ whole genome shotgun (WGS) entry which is preliminary data.</text>
</comment>
<dbReference type="InterPro" id="IPR002562">
    <property type="entry name" value="3'-5'_exonuclease_dom"/>
</dbReference>
<accession>A0A2T5LVJ7</accession>
<dbReference type="Proteomes" id="UP000244073">
    <property type="component" value="Unassembled WGS sequence"/>
</dbReference>
<gene>
    <name evidence="3" type="ORF">P175DRAFT_0517274</name>
</gene>
<evidence type="ECO:0000313" key="3">
    <source>
        <dbReference type="EMBL" id="PTU20307.1"/>
    </source>
</evidence>
<dbReference type="GO" id="GO:0008408">
    <property type="term" value="F:3'-5' exonuclease activity"/>
    <property type="evidence" value="ECO:0007669"/>
    <property type="project" value="InterPro"/>
</dbReference>
<sequence length="245" mass="27679">MLATQTSDGSGISENPNPSYNLVSTNADVAELVELLKKVPADPPSLFIDLEGVDLSRHGTISLLQIFALPQKQTHLVDIHKLKESAFTQASVSGATLKDILESHSIKKVFFDVRNDSDALYSHFGINLAGIQDLQLMELATRRYSKKTNSWSWKATKQQGLDLFAPERGGSYEVFNARPLAGEIIQYCIEDVRLLPRLWEKYNQKLTSHWRRKIDLEGQNRVRESQSSTFNGKGRHMTFAPKGWY</sequence>
<dbReference type="PANTHER" id="PTHR43040">
    <property type="entry name" value="RIBONUCLEASE D"/>
    <property type="match status" value="1"/>
</dbReference>
<name>A0A2T5LVJ7_9EURO</name>
<dbReference type="AlphaFoldDB" id="A0A2T5LVJ7"/>
<feature type="domain" description="3'-5' exonuclease" evidence="2">
    <location>
        <begin position="20"/>
        <end position="207"/>
    </location>
</feature>
<dbReference type="InterPro" id="IPR012337">
    <property type="entry name" value="RNaseH-like_sf"/>
</dbReference>
<protein>
    <recommendedName>
        <fullName evidence="2">3'-5' exonuclease domain-containing protein</fullName>
    </recommendedName>
</protein>
<dbReference type="SUPFAM" id="SSF53098">
    <property type="entry name" value="Ribonuclease H-like"/>
    <property type="match status" value="1"/>
</dbReference>
<dbReference type="GeneID" id="63815851"/>
<evidence type="ECO:0000313" key="4">
    <source>
        <dbReference type="Proteomes" id="UP000244073"/>
    </source>
</evidence>
<dbReference type="Pfam" id="PF01612">
    <property type="entry name" value="DNA_pol_A_exo1"/>
    <property type="match status" value="1"/>
</dbReference>
<organism evidence="3 4">
    <name type="scientific">Aspergillus ochraceoroseus IBT 24754</name>
    <dbReference type="NCBI Taxonomy" id="1392256"/>
    <lineage>
        <taxon>Eukaryota</taxon>
        <taxon>Fungi</taxon>
        <taxon>Dikarya</taxon>
        <taxon>Ascomycota</taxon>
        <taxon>Pezizomycotina</taxon>
        <taxon>Eurotiomycetes</taxon>
        <taxon>Eurotiomycetidae</taxon>
        <taxon>Eurotiales</taxon>
        <taxon>Aspergillaceae</taxon>
        <taxon>Aspergillus</taxon>
        <taxon>Aspergillus subgen. Nidulantes</taxon>
    </lineage>
</organism>
<dbReference type="Gene3D" id="3.30.420.10">
    <property type="entry name" value="Ribonuclease H-like superfamily/Ribonuclease H"/>
    <property type="match status" value="1"/>
</dbReference>
<proteinExistence type="predicted"/>
<dbReference type="SMART" id="SM00474">
    <property type="entry name" value="35EXOc"/>
    <property type="match status" value="1"/>
</dbReference>
<dbReference type="EMBL" id="MSFN02000005">
    <property type="protein sequence ID" value="PTU20307.1"/>
    <property type="molecule type" value="Genomic_DNA"/>
</dbReference>
<evidence type="ECO:0000259" key="2">
    <source>
        <dbReference type="SMART" id="SM00474"/>
    </source>
</evidence>
<feature type="region of interest" description="Disordered" evidence="1">
    <location>
        <begin position="1"/>
        <end position="20"/>
    </location>
</feature>
<dbReference type="GO" id="GO:0006139">
    <property type="term" value="P:nucleobase-containing compound metabolic process"/>
    <property type="evidence" value="ECO:0007669"/>
    <property type="project" value="InterPro"/>
</dbReference>
<dbReference type="OrthoDB" id="26838at2759"/>
<evidence type="ECO:0000256" key="1">
    <source>
        <dbReference type="SAM" id="MobiDB-lite"/>
    </source>
</evidence>
<dbReference type="VEuPathDB" id="FungiDB:P175DRAFT_0517274"/>
<dbReference type="InterPro" id="IPR036397">
    <property type="entry name" value="RNaseH_sf"/>
</dbReference>
<dbReference type="PANTHER" id="PTHR43040:SF1">
    <property type="entry name" value="RIBONUCLEASE D"/>
    <property type="match status" value="1"/>
</dbReference>
<dbReference type="GO" id="GO:0003676">
    <property type="term" value="F:nucleic acid binding"/>
    <property type="evidence" value="ECO:0007669"/>
    <property type="project" value="InterPro"/>
</dbReference>